<proteinExistence type="predicted"/>
<reference evidence="7 8" key="1">
    <citation type="submission" date="2014-12" db="EMBL/GenBank/DDBJ databases">
        <title>Genome sequencing of Chryseobacterium taiwanense TPW19.</title>
        <authorList>
            <person name="Tan P.W."/>
            <person name="Chan K.-G."/>
        </authorList>
    </citation>
    <scope>NUCLEOTIDE SEQUENCE [LARGE SCALE GENOMIC DNA]</scope>
    <source>
        <strain evidence="7 8">TPW19</strain>
    </source>
</reference>
<dbReference type="AlphaFoldDB" id="A0A0B4E876"/>
<dbReference type="SMART" id="SM00148">
    <property type="entry name" value="PLCXc"/>
    <property type="match status" value="1"/>
</dbReference>
<dbReference type="InterPro" id="IPR051057">
    <property type="entry name" value="PI-PLC_domain"/>
</dbReference>
<name>A0A0B4E876_9FLAO</name>
<dbReference type="Proteomes" id="UP000031167">
    <property type="component" value="Unassembled WGS sequence"/>
</dbReference>
<accession>A0A0B4E876</accession>
<dbReference type="Pfam" id="PF00388">
    <property type="entry name" value="PI-PLC-X"/>
    <property type="match status" value="1"/>
</dbReference>
<dbReference type="STRING" id="363331.RM51_11010"/>
<dbReference type="EC" id="4.6.1.13" evidence="2"/>
<evidence type="ECO:0000313" key="7">
    <source>
        <dbReference type="EMBL" id="KIC62838.1"/>
    </source>
</evidence>
<dbReference type="InterPro" id="IPR017946">
    <property type="entry name" value="PLC-like_Pdiesterase_TIM-brl"/>
</dbReference>
<dbReference type="GO" id="GO:0006629">
    <property type="term" value="P:lipid metabolic process"/>
    <property type="evidence" value="ECO:0007669"/>
    <property type="project" value="InterPro"/>
</dbReference>
<dbReference type="CDD" id="cd08586">
    <property type="entry name" value="PI-PLCc_BcPLC_like"/>
    <property type="match status" value="1"/>
</dbReference>
<dbReference type="GO" id="GO:0004436">
    <property type="term" value="F:phosphatidylinositol diacylglycerol-lyase activity"/>
    <property type="evidence" value="ECO:0007669"/>
    <property type="project" value="UniProtKB-EC"/>
</dbReference>
<dbReference type="PROSITE" id="PS50007">
    <property type="entry name" value="PIPLC_X_DOMAIN"/>
    <property type="match status" value="1"/>
</dbReference>
<dbReference type="PANTHER" id="PTHR13593">
    <property type="match status" value="1"/>
</dbReference>
<organism evidence="7 8">
    <name type="scientific">Chryseobacterium taiwanense</name>
    <dbReference type="NCBI Taxonomy" id="363331"/>
    <lineage>
        <taxon>Bacteria</taxon>
        <taxon>Pseudomonadati</taxon>
        <taxon>Bacteroidota</taxon>
        <taxon>Flavobacteriia</taxon>
        <taxon>Flavobacteriales</taxon>
        <taxon>Weeksellaceae</taxon>
        <taxon>Chryseobacterium group</taxon>
        <taxon>Chryseobacterium</taxon>
    </lineage>
</organism>
<comment type="catalytic activity">
    <reaction evidence="1">
        <text>a 1,2-diacyl-sn-glycero-3-phospho-(1D-myo-inositol) = 1D-myo-inositol 1,2-cyclic phosphate + a 1,2-diacyl-sn-glycerol</text>
        <dbReference type="Rhea" id="RHEA:17093"/>
        <dbReference type="ChEBI" id="CHEBI:17815"/>
        <dbReference type="ChEBI" id="CHEBI:57880"/>
        <dbReference type="ChEBI" id="CHEBI:58484"/>
        <dbReference type="EC" id="4.6.1.13"/>
    </reaction>
</comment>
<dbReference type="Gene3D" id="3.20.20.190">
    <property type="entry name" value="Phosphatidylinositol (PI) phosphodiesterase"/>
    <property type="match status" value="1"/>
</dbReference>
<feature type="domain" description="Phosphatidylinositol-specific phospholipase C X" evidence="6">
    <location>
        <begin position="54"/>
        <end position="194"/>
    </location>
</feature>
<evidence type="ECO:0000256" key="3">
    <source>
        <dbReference type="ARBA" id="ARBA00019758"/>
    </source>
</evidence>
<dbReference type="SUPFAM" id="SSF51695">
    <property type="entry name" value="PLC-like phosphodiesterases"/>
    <property type="match status" value="1"/>
</dbReference>
<evidence type="ECO:0000313" key="8">
    <source>
        <dbReference type="Proteomes" id="UP000031167"/>
    </source>
</evidence>
<evidence type="ECO:0000259" key="6">
    <source>
        <dbReference type="SMART" id="SM00148"/>
    </source>
</evidence>
<dbReference type="GO" id="GO:0008081">
    <property type="term" value="F:phosphoric diester hydrolase activity"/>
    <property type="evidence" value="ECO:0007669"/>
    <property type="project" value="InterPro"/>
</dbReference>
<keyword evidence="8" id="KW-1185">Reference proteome</keyword>
<dbReference type="InterPro" id="IPR000909">
    <property type="entry name" value="PLipase_C_PInositol-sp_X_dom"/>
</dbReference>
<evidence type="ECO:0000256" key="2">
    <source>
        <dbReference type="ARBA" id="ARBA00012581"/>
    </source>
</evidence>
<evidence type="ECO:0000256" key="1">
    <source>
        <dbReference type="ARBA" id="ARBA00001316"/>
    </source>
</evidence>
<comment type="caution">
    <text evidence="7">The sequence shown here is derived from an EMBL/GenBank/DDBJ whole genome shotgun (WGS) entry which is preliminary data.</text>
</comment>
<sequence length="326" mass="36893">MQCQNFSDPCAKSGENKKLGWSHDGVIAVTIVGNQNRAGIIANNYSLANWMSFLDDHKFLSQLTIPGTHDSGALYGGDLVKCQNLSFSEQLDLGIRFLDVRCRHIDNSFAIHHGMVYQNQNFNGVLNACYSFLNNHPGETIFMCVKHEYDDKNVSRSFEETFNDYIGNSFDKWYLKNDIPVLKDIRGKIVLLRRFNANSPIGIQAHGNWNDNDTFSWNIQGTDKTVSVQDAYKVNTLFNIGDKWSKVKDLLDKTSQNNGKTLFINFTSGVSAGAYPYSVAYQNNGINRRLQQYLLEAERKQLGVFAMDFPERPTGSLIPLLVKTNF</sequence>
<evidence type="ECO:0000256" key="4">
    <source>
        <dbReference type="ARBA" id="ARBA00030474"/>
    </source>
</evidence>
<evidence type="ECO:0000256" key="5">
    <source>
        <dbReference type="ARBA" id="ARBA00030782"/>
    </source>
</evidence>
<protein>
    <recommendedName>
        <fullName evidence="3">1-phosphatidylinositol phosphodiesterase</fullName>
        <ecNumber evidence="2">4.6.1.13</ecNumber>
    </recommendedName>
    <alternativeName>
        <fullName evidence="4">Phosphatidylinositol diacylglycerol-lyase</fullName>
    </alternativeName>
    <alternativeName>
        <fullName evidence="5">Phosphatidylinositol-specific phospholipase C</fullName>
    </alternativeName>
</protein>
<dbReference type="PANTHER" id="PTHR13593:SF113">
    <property type="entry name" value="SI:DKEY-266F7.9"/>
    <property type="match status" value="1"/>
</dbReference>
<dbReference type="EMBL" id="JWTA01000008">
    <property type="protein sequence ID" value="KIC62838.1"/>
    <property type="molecule type" value="Genomic_DNA"/>
</dbReference>
<gene>
    <name evidence="7" type="ORF">RM51_11010</name>
</gene>